<evidence type="ECO:0000313" key="3">
    <source>
        <dbReference type="Proteomes" id="UP001190700"/>
    </source>
</evidence>
<dbReference type="Proteomes" id="UP001190700">
    <property type="component" value="Unassembled WGS sequence"/>
</dbReference>
<comment type="caution">
    <text evidence="2">The sequence shown here is derived from an EMBL/GenBank/DDBJ whole genome shotgun (WGS) entry which is preliminary data.</text>
</comment>
<evidence type="ECO:0000313" key="2">
    <source>
        <dbReference type="EMBL" id="KAK3272407.1"/>
    </source>
</evidence>
<dbReference type="AlphaFoldDB" id="A0AAE0G6B4"/>
<feature type="chain" id="PRO_5041966720" evidence="1">
    <location>
        <begin position="19"/>
        <end position="154"/>
    </location>
</feature>
<protein>
    <submittedName>
        <fullName evidence="2">Uncharacterized protein</fullName>
    </submittedName>
</protein>
<feature type="signal peptide" evidence="1">
    <location>
        <begin position="1"/>
        <end position="18"/>
    </location>
</feature>
<dbReference type="EMBL" id="LGRX02008985">
    <property type="protein sequence ID" value="KAK3272407.1"/>
    <property type="molecule type" value="Genomic_DNA"/>
</dbReference>
<gene>
    <name evidence="2" type="ORF">CYMTET_19297</name>
</gene>
<keyword evidence="3" id="KW-1185">Reference proteome</keyword>
<name>A0AAE0G6B4_9CHLO</name>
<evidence type="ECO:0000256" key="1">
    <source>
        <dbReference type="SAM" id="SignalP"/>
    </source>
</evidence>
<organism evidence="2 3">
    <name type="scientific">Cymbomonas tetramitiformis</name>
    <dbReference type="NCBI Taxonomy" id="36881"/>
    <lineage>
        <taxon>Eukaryota</taxon>
        <taxon>Viridiplantae</taxon>
        <taxon>Chlorophyta</taxon>
        <taxon>Pyramimonadophyceae</taxon>
        <taxon>Pyramimonadales</taxon>
        <taxon>Pyramimonadaceae</taxon>
        <taxon>Cymbomonas</taxon>
    </lineage>
</organism>
<sequence length="154" mass="17252">MCMPGAIVLAGWPALPWGQLGLGPVPPSLAALGSAMELDVQQLEDVIDVVYRLDDLTSPPEYLRTGKLRPAIHVAFASQLMYFEERTRVNEMPKVQANILRSMRESQLPGAKNITEAVIYEWGRAIQAQFKIDNLHLTARTMHADHVQYQVTKK</sequence>
<keyword evidence="1" id="KW-0732">Signal</keyword>
<reference evidence="2 3" key="1">
    <citation type="journal article" date="2015" name="Genome Biol. Evol.">
        <title>Comparative Genomics of a Bacterivorous Green Alga Reveals Evolutionary Causalities and Consequences of Phago-Mixotrophic Mode of Nutrition.</title>
        <authorList>
            <person name="Burns J.A."/>
            <person name="Paasch A."/>
            <person name="Narechania A."/>
            <person name="Kim E."/>
        </authorList>
    </citation>
    <scope>NUCLEOTIDE SEQUENCE [LARGE SCALE GENOMIC DNA]</scope>
    <source>
        <strain evidence="2 3">PLY_AMNH</strain>
    </source>
</reference>
<accession>A0AAE0G6B4</accession>
<proteinExistence type="predicted"/>